<dbReference type="EMBL" id="MW161134">
    <property type="protein sequence ID" value="QPN53450.1"/>
    <property type="molecule type" value="Genomic_DNA"/>
</dbReference>
<dbReference type="EMBL" id="MW161139">
    <property type="protein sequence ID" value="QPN53470.1"/>
    <property type="molecule type" value="Genomic_DNA"/>
</dbReference>
<evidence type="ECO:0000256" key="1">
    <source>
        <dbReference type="SAM" id="Phobius"/>
    </source>
</evidence>
<dbReference type="EMBL" id="MW161147">
    <property type="protein sequence ID" value="QPN53502.1"/>
    <property type="molecule type" value="Genomic_DNA"/>
</dbReference>
<evidence type="ECO:0000313" key="6">
    <source>
        <dbReference type="EMBL" id="QPN53466.1"/>
    </source>
</evidence>
<name>A0A7U3QRE2_9HEPA</name>
<evidence type="ECO:0000313" key="8">
    <source>
        <dbReference type="EMBL" id="QPN53474.1"/>
    </source>
</evidence>
<evidence type="ECO:0000313" key="14">
    <source>
        <dbReference type="EMBL" id="QPN53510.1"/>
    </source>
</evidence>
<dbReference type="EMBL" id="MW161153">
    <property type="protein sequence ID" value="QPN53526.1"/>
    <property type="molecule type" value="Genomic_DNA"/>
</dbReference>
<dbReference type="EMBL" id="MW161143">
    <property type="protein sequence ID" value="QPN53486.1"/>
    <property type="molecule type" value="Genomic_DNA"/>
</dbReference>
<evidence type="ECO:0000313" key="19">
    <source>
        <dbReference type="EMBL" id="QPN53534.1"/>
    </source>
</evidence>
<dbReference type="EMBL" id="MW161149">
    <property type="protein sequence ID" value="QPN53510.1"/>
    <property type="molecule type" value="Genomic_DNA"/>
</dbReference>
<evidence type="ECO:0000313" key="11">
    <source>
        <dbReference type="EMBL" id="QPN53486.1"/>
    </source>
</evidence>
<feature type="transmembrane region" description="Helical" evidence="1">
    <location>
        <begin position="27"/>
        <end position="49"/>
    </location>
</feature>
<dbReference type="EMBL" id="MW161133">
    <property type="protein sequence ID" value="QPN53446.1"/>
    <property type="molecule type" value="Genomic_DNA"/>
</dbReference>
<organism evidence="2">
    <name type="scientific">White sucker hepatitis B virus</name>
    <dbReference type="NCBI Taxonomy" id="1690672"/>
    <lineage>
        <taxon>Viruses</taxon>
        <taxon>Riboviria</taxon>
        <taxon>Pararnavirae</taxon>
        <taxon>Artverviricota</taxon>
        <taxon>Revtraviricetes</taxon>
        <taxon>Blubervirales</taxon>
        <taxon>Hepadnaviridae</taxon>
        <taxon>Parahepadnavirus</taxon>
        <taxon>Parahepadnavirus osdeorsi</taxon>
    </lineage>
</organism>
<evidence type="ECO:0000313" key="9">
    <source>
        <dbReference type="EMBL" id="QPN53478.1"/>
    </source>
</evidence>
<dbReference type="EMBL" id="MW161151">
    <property type="protein sequence ID" value="QPN53518.1"/>
    <property type="molecule type" value="Genomic_DNA"/>
</dbReference>
<dbReference type="EMBL" id="MW161154">
    <property type="protein sequence ID" value="QPN53530.1"/>
    <property type="molecule type" value="Genomic_DNA"/>
</dbReference>
<dbReference type="EMBL" id="MW161142">
    <property type="protein sequence ID" value="QPN53482.1"/>
    <property type="molecule type" value="Genomic_DNA"/>
</dbReference>
<dbReference type="EMBL" id="MW161148">
    <property type="protein sequence ID" value="QPN53506.1"/>
    <property type="molecule type" value="Genomic_DNA"/>
</dbReference>
<keyword evidence="1" id="KW-1133">Transmembrane helix</keyword>
<keyword evidence="1" id="KW-0472">Membrane</keyword>
<evidence type="ECO:0000313" key="4">
    <source>
        <dbReference type="EMBL" id="QPN53454.1"/>
    </source>
</evidence>
<evidence type="ECO:0000313" key="7">
    <source>
        <dbReference type="EMBL" id="QPN53470.1"/>
    </source>
</evidence>
<dbReference type="EMBL" id="MW161141">
    <property type="protein sequence ID" value="QPN53478.1"/>
    <property type="molecule type" value="Genomic_DNA"/>
</dbReference>
<evidence type="ECO:0000313" key="18">
    <source>
        <dbReference type="EMBL" id="QPN53530.1"/>
    </source>
</evidence>
<reference evidence="2" key="1">
    <citation type="submission" date="2020-10" db="EMBL/GenBank/DDBJ databases">
        <title>Complete Genome Sequences of White Sucker Hepatitis B Viruses from liver tissue and plasma of white sucker, Catostomus commersonii, from the Great Lakes Region and Alberta, Canada.</title>
        <authorList>
            <person name="Iwanowicz L.R."/>
            <person name="Adams C.R."/>
            <person name="Blazer V.S."/>
            <person name="Cornman R.S."/>
            <person name="Sherry J."/>
        </authorList>
    </citation>
    <scope>NUCLEOTIDE SEQUENCE</scope>
    <source>
        <strain evidence="14">FXR8</strain>
        <strain evidence="15">MWR1</strain>
        <strain evidence="16">MWR12</strain>
        <strain evidence="17">MWR18</strain>
        <strain evidence="18">MWR5</strain>
        <strain evidence="19">MWR8</strain>
        <strain evidence="20">RR154</strain>
        <strain evidence="2">SBR13</strain>
        <strain evidence="3">SBR16</strain>
        <strain evidence="4">SBR17</strain>
        <strain evidence="5">SBR20</strain>
        <strain evidence="6">SBR3</strain>
        <strain evidence="7">SBR4</strain>
        <strain evidence="8">SBR6</strain>
        <strain evidence="9">SBR7</strain>
        <strain evidence="10">SBR8</strain>
        <strain evidence="11">SBR9</strain>
        <strain evidence="12">SLR8</strain>
        <strain evidence="13">SWC57</strain>
    </source>
</reference>
<dbReference type="EMBL" id="MW161140">
    <property type="protein sequence ID" value="QPN53474.1"/>
    <property type="molecule type" value="Genomic_DNA"/>
</dbReference>
<evidence type="ECO:0000313" key="3">
    <source>
        <dbReference type="EMBL" id="QPN53450.1"/>
    </source>
</evidence>
<dbReference type="EMBL" id="MW161155">
    <property type="protein sequence ID" value="QPN53534.1"/>
    <property type="molecule type" value="Genomic_DNA"/>
</dbReference>
<dbReference type="EMBL" id="MW161150">
    <property type="protein sequence ID" value="QPN53514.1"/>
    <property type="molecule type" value="Genomic_DNA"/>
</dbReference>
<evidence type="ECO:0000313" key="5">
    <source>
        <dbReference type="EMBL" id="QPN53462.1"/>
    </source>
</evidence>
<keyword evidence="1" id="KW-0812">Transmembrane</keyword>
<evidence type="ECO:0000313" key="15">
    <source>
        <dbReference type="EMBL" id="QPN53514.1"/>
    </source>
</evidence>
<dbReference type="EMBL" id="MW161137">
    <property type="protein sequence ID" value="QPN53462.1"/>
    <property type="molecule type" value="Genomic_DNA"/>
</dbReference>
<evidence type="ECO:0000313" key="16">
    <source>
        <dbReference type="EMBL" id="QPN53518.1"/>
    </source>
</evidence>
<dbReference type="EMBL" id="MW161135">
    <property type="protein sequence ID" value="QPN53454.1"/>
    <property type="molecule type" value="Genomic_DNA"/>
</dbReference>
<dbReference type="EMBL" id="MW161138">
    <property type="protein sequence ID" value="QPN53466.1"/>
    <property type="molecule type" value="Genomic_DNA"/>
</dbReference>
<evidence type="ECO:0000313" key="17">
    <source>
        <dbReference type="EMBL" id="QPN53526.1"/>
    </source>
</evidence>
<proteinExistence type="predicted"/>
<accession>A0A7U3QRE2</accession>
<evidence type="ECO:0000313" key="10">
    <source>
        <dbReference type="EMBL" id="QPN53482.1"/>
    </source>
</evidence>
<sequence>MAPLDIWVFLLPHPVCPSLCPWRSRLFSGLAPACPLSVLSFLLLLPYIFTHVLTRDLGFIPYHMQHSKVKLHHVHC</sequence>
<evidence type="ECO:0000313" key="13">
    <source>
        <dbReference type="EMBL" id="QPN53506.1"/>
    </source>
</evidence>
<evidence type="ECO:0000313" key="20">
    <source>
        <dbReference type="EMBL" id="QPN53538.1"/>
    </source>
</evidence>
<evidence type="ECO:0000313" key="2">
    <source>
        <dbReference type="EMBL" id="QPN53446.1"/>
    </source>
</evidence>
<protein>
    <submittedName>
        <fullName evidence="2">Uncharacterized protein</fullName>
    </submittedName>
</protein>
<dbReference type="EMBL" id="MW161156">
    <property type="protein sequence ID" value="QPN53538.1"/>
    <property type="molecule type" value="Genomic_DNA"/>
</dbReference>
<evidence type="ECO:0000313" key="12">
    <source>
        <dbReference type="EMBL" id="QPN53502.1"/>
    </source>
</evidence>